<dbReference type="AlphaFoldDB" id="A0A176VHS2"/>
<reference evidence="1" key="1">
    <citation type="submission" date="2016-03" db="EMBL/GenBank/DDBJ databases">
        <title>Mechanisms controlling the formation of the plant cell surface in tip-growing cells are functionally conserved among land plants.</title>
        <authorList>
            <person name="Honkanen S."/>
            <person name="Jones V.A."/>
            <person name="Morieri G."/>
            <person name="Champion C."/>
            <person name="Hetherington A.J."/>
            <person name="Kelly S."/>
            <person name="Saint-Marcoux D."/>
            <person name="Proust H."/>
            <person name="Prescott H."/>
            <person name="Dolan L."/>
        </authorList>
    </citation>
    <scope>NUCLEOTIDE SEQUENCE [LARGE SCALE GENOMIC DNA]</scope>
    <source>
        <tissue evidence="1">Whole gametophyte</tissue>
    </source>
</reference>
<protein>
    <submittedName>
        <fullName evidence="1">Uncharacterized protein</fullName>
    </submittedName>
</protein>
<comment type="caution">
    <text evidence="1">The sequence shown here is derived from an EMBL/GenBank/DDBJ whole genome shotgun (WGS) entry which is preliminary data.</text>
</comment>
<sequence>MFHMAAGDMVEVDDLASIERYLGTRLYWDVTNVVQVDLLEVNGYGNTSMGMRASNNVCGQAYVGILQHGYNTPGGELMYNLSVCMIEVDCSGASQACFLSYDDCLQMIMHLPR</sequence>
<dbReference type="EMBL" id="LVLJ01003617">
    <property type="protein sequence ID" value="OAE20420.1"/>
    <property type="molecule type" value="Genomic_DNA"/>
</dbReference>
<evidence type="ECO:0000313" key="2">
    <source>
        <dbReference type="Proteomes" id="UP000077202"/>
    </source>
</evidence>
<keyword evidence="2" id="KW-1185">Reference proteome</keyword>
<name>A0A176VHS2_MARPO</name>
<gene>
    <name evidence="1" type="ORF">AXG93_4905s1200</name>
</gene>
<proteinExistence type="predicted"/>
<accession>A0A176VHS2</accession>
<evidence type="ECO:0000313" key="1">
    <source>
        <dbReference type="EMBL" id="OAE20420.1"/>
    </source>
</evidence>
<organism evidence="1 2">
    <name type="scientific">Marchantia polymorpha subsp. ruderalis</name>
    <dbReference type="NCBI Taxonomy" id="1480154"/>
    <lineage>
        <taxon>Eukaryota</taxon>
        <taxon>Viridiplantae</taxon>
        <taxon>Streptophyta</taxon>
        <taxon>Embryophyta</taxon>
        <taxon>Marchantiophyta</taxon>
        <taxon>Marchantiopsida</taxon>
        <taxon>Marchantiidae</taxon>
        <taxon>Marchantiales</taxon>
        <taxon>Marchantiaceae</taxon>
        <taxon>Marchantia</taxon>
    </lineage>
</organism>
<dbReference type="Proteomes" id="UP000077202">
    <property type="component" value="Unassembled WGS sequence"/>
</dbReference>